<feature type="signal peptide" evidence="14">
    <location>
        <begin position="1"/>
        <end position="27"/>
    </location>
</feature>
<dbReference type="InterPro" id="IPR012910">
    <property type="entry name" value="Plug_dom"/>
</dbReference>
<evidence type="ECO:0000256" key="4">
    <source>
        <dbReference type="ARBA" id="ARBA00022452"/>
    </source>
</evidence>
<dbReference type="PANTHER" id="PTHR30069">
    <property type="entry name" value="TONB-DEPENDENT OUTER MEMBRANE RECEPTOR"/>
    <property type="match status" value="1"/>
</dbReference>
<evidence type="ECO:0000256" key="9">
    <source>
        <dbReference type="ARBA" id="ARBA00023170"/>
    </source>
</evidence>
<evidence type="ECO:0000256" key="2">
    <source>
        <dbReference type="ARBA" id="ARBA00009810"/>
    </source>
</evidence>
<dbReference type="Gene3D" id="2.170.130.10">
    <property type="entry name" value="TonB-dependent receptor, plug domain"/>
    <property type="match status" value="1"/>
</dbReference>
<evidence type="ECO:0000256" key="3">
    <source>
        <dbReference type="ARBA" id="ARBA00022448"/>
    </source>
</evidence>
<comment type="subcellular location">
    <subcellularLocation>
        <location evidence="1 11">Cell outer membrane</location>
        <topology evidence="1 11">Multi-pass membrane protein</topology>
    </subcellularLocation>
</comment>
<comment type="caution">
    <text evidence="17">The sequence shown here is derived from an EMBL/GenBank/DDBJ whole genome shotgun (WGS) entry which is preliminary data.</text>
</comment>
<sequence>MNELRRRCLTTAAVLTMVAAGSGAAFAQDAQNGNAPAGTDGGVTLDTVTVTATKTVEHLIDVLGGVSTVTQQDIDRVQPSSIADLLRNVPGVSTQVSANDPMQSINIRGMQDFGRVNVLVDGARQDYQISGHNANGSFYLDPEFINQIDIVRGPISNIYGSGAIGGVASFTTRGVDSILAPDEKWGGEEKVGFSSNGLGAFTSSSAAARYGTIADIYGQFIYRDAGSYRDGGGDRVQDTGSRNFGGLLKVNYHPGDGQTISLSALGQNYRYDNNGTSGDGSRWRNDVTTQTYTAGYRYESPETPLINFNAKVYYSQTENQQTILVPDATYSALGVQPGARLFDRIGTTGFDIYNTSRFSTGAVEHALTYGGDGAFDRVTTEDAAGGYISALTPSGERTLLGAYVQDEMRYGGWLRVLGGLRYDDYSLKGGSYSSSGSHWSPKITIGVTPVKGIELYGTYAEGYRAPSITETLISGTHPYPAFPLLPNPALKPETGHNFEVGTNIKYDDILQQGDTFRAKVTGFVNNVDNYIDMAAVGSPILVPYIPGMPASTCATQAYLCFPITAYQYVNVAKARLMGVELEAAYDWVSGFASIAGSHTNGENRDTHMPLSTVAPNKLSGTFGWRFLDNRLTIGTRATFVGATSRRVDVPTGGYGLVDVFASYKYSDSLSADLAVDNIFDRRYKAFLDSDYSPGLAAKFSITYKFASK</sequence>
<evidence type="ECO:0000256" key="7">
    <source>
        <dbReference type="ARBA" id="ARBA00023077"/>
    </source>
</evidence>
<evidence type="ECO:0000256" key="10">
    <source>
        <dbReference type="ARBA" id="ARBA00023237"/>
    </source>
</evidence>
<feature type="domain" description="TonB-dependent receptor-like beta-barrel" evidence="15">
    <location>
        <begin position="225"/>
        <end position="678"/>
    </location>
</feature>
<evidence type="ECO:0000313" key="18">
    <source>
        <dbReference type="Proteomes" id="UP001237448"/>
    </source>
</evidence>
<protein>
    <submittedName>
        <fullName evidence="17">Hemoglobin/transferrin/lactoferrin receptor protein</fullName>
    </submittedName>
</protein>
<keyword evidence="4 11" id="KW-1134">Transmembrane beta strand</keyword>
<keyword evidence="18" id="KW-1185">Reference proteome</keyword>
<evidence type="ECO:0000259" key="15">
    <source>
        <dbReference type="Pfam" id="PF00593"/>
    </source>
</evidence>
<dbReference type="InterPro" id="IPR039426">
    <property type="entry name" value="TonB-dep_rcpt-like"/>
</dbReference>
<dbReference type="Proteomes" id="UP001237448">
    <property type="component" value="Unassembled WGS sequence"/>
</dbReference>
<keyword evidence="9 17" id="KW-0675">Receptor</keyword>
<keyword evidence="3 11" id="KW-0813">Transport</keyword>
<evidence type="ECO:0000256" key="11">
    <source>
        <dbReference type="PROSITE-ProRule" id="PRU01360"/>
    </source>
</evidence>
<evidence type="ECO:0000313" key="17">
    <source>
        <dbReference type="EMBL" id="MDQ0391577.1"/>
    </source>
</evidence>
<dbReference type="InterPro" id="IPR011276">
    <property type="entry name" value="TonB_haem/Hb_rcpt"/>
</dbReference>
<reference evidence="17 18" key="1">
    <citation type="submission" date="2023-07" db="EMBL/GenBank/DDBJ databases">
        <title>Genomic Encyclopedia of Type Strains, Phase IV (KMG-IV): sequencing the most valuable type-strain genomes for metagenomic binning, comparative biology and taxonomic classification.</title>
        <authorList>
            <person name="Goeker M."/>
        </authorList>
    </citation>
    <scope>NUCLEOTIDE SEQUENCE [LARGE SCALE GENOMIC DNA]</scope>
    <source>
        <strain evidence="17 18">DSM 5896</strain>
    </source>
</reference>
<evidence type="ECO:0000256" key="12">
    <source>
        <dbReference type="PROSITE-ProRule" id="PRU10143"/>
    </source>
</evidence>
<evidence type="ECO:0000256" key="8">
    <source>
        <dbReference type="ARBA" id="ARBA00023136"/>
    </source>
</evidence>
<organism evidence="17 18">
    <name type="scientific">Labrys monachus</name>
    <dbReference type="NCBI Taxonomy" id="217067"/>
    <lineage>
        <taxon>Bacteria</taxon>
        <taxon>Pseudomonadati</taxon>
        <taxon>Pseudomonadota</taxon>
        <taxon>Alphaproteobacteria</taxon>
        <taxon>Hyphomicrobiales</taxon>
        <taxon>Xanthobacteraceae</taxon>
        <taxon>Labrys</taxon>
    </lineage>
</organism>
<dbReference type="Gene3D" id="2.40.170.20">
    <property type="entry name" value="TonB-dependent receptor, beta-barrel domain"/>
    <property type="match status" value="1"/>
</dbReference>
<dbReference type="PANTHER" id="PTHR30069:SF41">
    <property type="entry name" value="HEME_HEMOPEXIN UTILIZATION PROTEIN C"/>
    <property type="match status" value="1"/>
</dbReference>
<feature type="short sequence motif" description="TonB box" evidence="12">
    <location>
        <begin position="47"/>
        <end position="53"/>
    </location>
</feature>
<evidence type="ECO:0000259" key="16">
    <source>
        <dbReference type="Pfam" id="PF07715"/>
    </source>
</evidence>
<keyword evidence="5 11" id="KW-0812">Transmembrane</keyword>
<evidence type="ECO:0000256" key="1">
    <source>
        <dbReference type="ARBA" id="ARBA00004571"/>
    </source>
</evidence>
<comment type="similarity">
    <text evidence="2 11 13">Belongs to the TonB-dependent receptor family.</text>
</comment>
<dbReference type="SUPFAM" id="SSF56935">
    <property type="entry name" value="Porins"/>
    <property type="match status" value="1"/>
</dbReference>
<dbReference type="InterPro" id="IPR036942">
    <property type="entry name" value="Beta-barrel_TonB_sf"/>
</dbReference>
<keyword evidence="10 11" id="KW-0998">Cell outer membrane</keyword>
<dbReference type="PROSITE" id="PS52016">
    <property type="entry name" value="TONB_DEPENDENT_REC_3"/>
    <property type="match status" value="1"/>
</dbReference>
<dbReference type="InterPro" id="IPR010916">
    <property type="entry name" value="TonB_box_CS"/>
</dbReference>
<evidence type="ECO:0000256" key="14">
    <source>
        <dbReference type="SAM" id="SignalP"/>
    </source>
</evidence>
<gene>
    <name evidence="17" type="ORF">J3R73_001369</name>
</gene>
<keyword evidence="8 11" id="KW-0472">Membrane</keyword>
<dbReference type="Pfam" id="PF07715">
    <property type="entry name" value="Plug"/>
    <property type="match status" value="1"/>
</dbReference>
<keyword evidence="6 14" id="KW-0732">Signal</keyword>
<keyword evidence="7 12" id="KW-0798">TonB box</keyword>
<dbReference type="NCBIfam" id="TIGR01785">
    <property type="entry name" value="TonB-hemin"/>
    <property type="match status" value="1"/>
</dbReference>
<dbReference type="EMBL" id="JAUSVK010000001">
    <property type="protein sequence ID" value="MDQ0391577.1"/>
    <property type="molecule type" value="Genomic_DNA"/>
</dbReference>
<dbReference type="RefSeq" id="WP_307424121.1">
    <property type="nucleotide sequence ID" value="NZ_JAUSVK010000001.1"/>
</dbReference>
<name>A0ABU0FB71_9HYPH</name>
<dbReference type="CDD" id="cd01347">
    <property type="entry name" value="ligand_gated_channel"/>
    <property type="match status" value="1"/>
</dbReference>
<dbReference type="InterPro" id="IPR037066">
    <property type="entry name" value="Plug_dom_sf"/>
</dbReference>
<dbReference type="PROSITE" id="PS00430">
    <property type="entry name" value="TONB_DEPENDENT_REC_1"/>
    <property type="match status" value="1"/>
</dbReference>
<dbReference type="InterPro" id="IPR000531">
    <property type="entry name" value="Beta-barrel_TonB"/>
</dbReference>
<evidence type="ECO:0000256" key="5">
    <source>
        <dbReference type="ARBA" id="ARBA00022692"/>
    </source>
</evidence>
<feature type="domain" description="TonB-dependent receptor plug" evidence="16">
    <location>
        <begin position="60"/>
        <end position="167"/>
    </location>
</feature>
<dbReference type="InterPro" id="IPR010949">
    <property type="entry name" value="TonB_Hb/transfer/lactofer_rcpt"/>
</dbReference>
<dbReference type="NCBIfam" id="TIGR01786">
    <property type="entry name" value="TonB-hemlactrns"/>
    <property type="match status" value="1"/>
</dbReference>
<feature type="chain" id="PRO_5047493353" evidence="14">
    <location>
        <begin position="28"/>
        <end position="708"/>
    </location>
</feature>
<accession>A0ABU0FB71</accession>
<dbReference type="Pfam" id="PF00593">
    <property type="entry name" value="TonB_dep_Rec_b-barrel"/>
    <property type="match status" value="1"/>
</dbReference>
<evidence type="ECO:0000256" key="13">
    <source>
        <dbReference type="RuleBase" id="RU003357"/>
    </source>
</evidence>
<evidence type="ECO:0000256" key="6">
    <source>
        <dbReference type="ARBA" id="ARBA00022729"/>
    </source>
</evidence>
<proteinExistence type="inferred from homology"/>